<dbReference type="SUPFAM" id="SSF141523">
    <property type="entry name" value="L,D-transpeptidase catalytic domain-like"/>
    <property type="match status" value="1"/>
</dbReference>
<dbReference type="InterPro" id="IPR038063">
    <property type="entry name" value="Transpep_catalytic_dom"/>
</dbReference>
<dbReference type="UniPathway" id="UPA00219"/>
<evidence type="ECO:0000256" key="4">
    <source>
        <dbReference type="ARBA" id="ARBA00022984"/>
    </source>
</evidence>
<dbReference type="AlphaFoldDB" id="A0A2M7S7L8"/>
<feature type="domain" description="L,D-TPase catalytic" evidence="7">
    <location>
        <begin position="77"/>
        <end position="209"/>
    </location>
</feature>
<dbReference type="GO" id="GO:0016740">
    <property type="term" value="F:transferase activity"/>
    <property type="evidence" value="ECO:0007669"/>
    <property type="project" value="UniProtKB-KW"/>
</dbReference>
<dbReference type="PANTHER" id="PTHR36699:SF1">
    <property type="entry name" value="L,D-TRANSPEPTIDASE YAFK-RELATED"/>
    <property type="match status" value="1"/>
</dbReference>
<dbReference type="Pfam" id="PF03734">
    <property type="entry name" value="YkuD"/>
    <property type="match status" value="1"/>
</dbReference>
<proteinExistence type="predicted"/>
<dbReference type="CDD" id="cd16913">
    <property type="entry name" value="YkuD_like"/>
    <property type="match status" value="1"/>
</dbReference>
<dbReference type="GO" id="GO:0071555">
    <property type="term" value="P:cell wall organization"/>
    <property type="evidence" value="ECO:0007669"/>
    <property type="project" value="UniProtKB-UniRule"/>
</dbReference>
<reference evidence="9" key="1">
    <citation type="submission" date="2017-09" db="EMBL/GenBank/DDBJ databases">
        <title>Depth-based differentiation of microbial function through sediment-hosted aquifers and enrichment of novel symbionts in the deep terrestrial subsurface.</title>
        <authorList>
            <person name="Probst A.J."/>
            <person name="Ladd B."/>
            <person name="Jarett J.K."/>
            <person name="Geller-Mcgrath D.E."/>
            <person name="Sieber C.M.K."/>
            <person name="Emerson J.B."/>
            <person name="Anantharaman K."/>
            <person name="Thomas B.C."/>
            <person name="Malmstrom R."/>
            <person name="Stieglmeier M."/>
            <person name="Klingl A."/>
            <person name="Woyke T."/>
            <person name="Ryan C.M."/>
            <person name="Banfield J.F."/>
        </authorList>
    </citation>
    <scope>NUCLEOTIDE SEQUENCE [LARGE SCALE GENOMIC DNA]</scope>
</reference>
<comment type="pathway">
    <text evidence="1 6">Cell wall biogenesis; peptidoglycan biosynthesis.</text>
</comment>
<evidence type="ECO:0000313" key="8">
    <source>
        <dbReference type="EMBL" id="PIZ15353.1"/>
    </source>
</evidence>
<organism evidence="8 9">
    <name type="scientific">Candidatus Desantisbacteria bacterium CG_4_10_14_0_8_um_filter_48_22</name>
    <dbReference type="NCBI Taxonomy" id="1974543"/>
    <lineage>
        <taxon>Bacteria</taxon>
        <taxon>Candidatus Desantisiibacteriota</taxon>
    </lineage>
</organism>
<dbReference type="InterPro" id="IPR005490">
    <property type="entry name" value="LD_TPept_cat_dom"/>
</dbReference>
<evidence type="ECO:0000256" key="6">
    <source>
        <dbReference type="PROSITE-ProRule" id="PRU01373"/>
    </source>
</evidence>
<feature type="active site" description="Proton donor/acceptor" evidence="6">
    <location>
        <position position="173"/>
    </location>
</feature>
<dbReference type="GO" id="GO:0008360">
    <property type="term" value="P:regulation of cell shape"/>
    <property type="evidence" value="ECO:0007669"/>
    <property type="project" value="UniProtKB-UniRule"/>
</dbReference>
<evidence type="ECO:0000256" key="2">
    <source>
        <dbReference type="ARBA" id="ARBA00022679"/>
    </source>
</evidence>
<evidence type="ECO:0000259" key="7">
    <source>
        <dbReference type="PROSITE" id="PS52029"/>
    </source>
</evidence>
<evidence type="ECO:0000256" key="1">
    <source>
        <dbReference type="ARBA" id="ARBA00004752"/>
    </source>
</evidence>
<evidence type="ECO:0000313" key="9">
    <source>
        <dbReference type="Proteomes" id="UP000229307"/>
    </source>
</evidence>
<sequence length="247" mass="28109">MTKKEILTILLISCTLVLAYKIAFRYRQDIFGSSPVILRLKGKKTVNDVTSQIGETVCKRLLKDFDKKQAVYPPEKMKFLAFKQEKIIEVWVPQKDGEWVKVRVYPILCLSGGLGPKLAEGDFQVPEGMYRITGLNPNSAFHLSMKIGYPNEFDRKMGIKDKRLNLGKDIFVHGGEVSAGCLAVGDQAIEELFVIAAKAGIENTSITISPVDFRKFRLNEKLKLRYDPIWTTELYKAIKSDLNRFRE</sequence>
<dbReference type="Proteomes" id="UP000229307">
    <property type="component" value="Unassembled WGS sequence"/>
</dbReference>
<dbReference type="GO" id="GO:0009252">
    <property type="term" value="P:peptidoglycan biosynthetic process"/>
    <property type="evidence" value="ECO:0007669"/>
    <property type="project" value="UniProtKB-UniPathway"/>
</dbReference>
<evidence type="ECO:0000256" key="5">
    <source>
        <dbReference type="ARBA" id="ARBA00023316"/>
    </source>
</evidence>
<comment type="caution">
    <text evidence="8">The sequence shown here is derived from an EMBL/GenBank/DDBJ whole genome shotgun (WGS) entry which is preliminary data.</text>
</comment>
<keyword evidence="2" id="KW-0808">Transferase</keyword>
<dbReference type="PANTHER" id="PTHR36699">
    <property type="entry name" value="LD-TRANSPEPTIDASE"/>
    <property type="match status" value="1"/>
</dbReference>
<protein>
    <recommendedName>
        <fullName evidence="7">L,D-TPase catalytic domain-containing protein</fullName>
    </recommendedName>
</protein>
<feature type="active site" description="Nucleophile" evidence="6">
    <location>
        <position position="181"/>
    </location>
</feature>
<name>A0A2M7S7L8_9BACT</name>
<keyword evidence="5 6" id="KW-0961">Cell wall biogenesis/degradation</keyword>
<gene>
    <name evidence="8" type="ORF">COY52_09945</name>
</gene>
<keyword evidence="3 6" id="KW-0133">Cell shape</keyword>
<dbReference type="EMBL" id="PFMR01000267">
    <property type="protein sequence ID" value="PIZ15353.1"/>
    <property type="molecule type" value="Genomic_DNA"/>
</dbReference>
<evidence type="ECO:0000256" key="3">
    <source>
        <dbReference type="ARBA" id="ARBA00022960"/>
    </source>
</evidence>
<accession>A0A2M7S7L8</accession>
<dbReference type="PROSITE" id="PS52029">
    <property type="entry name" value="LD_TPASE"/>
    <property type="match status" value="1"/>
</dbReference>
<keyword evidence="4 6" id="KW-0573">Peptidoglycan synthesis</keyword>